<dbReference type="RefSeq" id="WP_154439564.1">
    <property type="nucleotide sequence ID" value="NZ_VUNQ01000011.1"/>
</dbReference>
<proteinExistence type="predicted"/>
<feature type="chain" id="PRO_5026854882" description="Thioester domain-containing protein" evidence="2">
    <location>
        <begin position="25"/>
        <end position="302"/>
    </location>
</feature>
<evidence type="ECO:0000313" key="3">
    <source>
        <dbReference type="EMBL" id="MSU01149.1"/>
    </source>
</evidence>
<keyword evidence="4" id="KW-1185">Reference proteome</keyword>
<keyword evidence="2" id="KW-0732">Signal</keyword>
<sequence length="302" mass="33580">MITNKRKITLLVCVVMLLTSTVFAGDAEVGDQTLSVPGVGFYLNPDGKPNDTRTRDNGNDTYTQKVTNMTPVPNGTTQVNVSWGKDALQGAGKGKNFNSNGHTTPNGQSITNGQQVTDTFGERMLDSDALSNFKIEGYVTKNGQTYVQWSADVTVSKDMIQQWPQVPSSVQAMAQRHSDAGGNLNDPKFIKDMVAKFKEDYPTTNPNYDYEKALRTIMLDVDWFKNHSMASFPIGLVFETTETHESEEKKEKEKKKNQMPPEGKGPTPCTPSDPYVCEDSYREVFLYSYTTTTDLPTPPTRI</sequence>
<feature type="signal peptide" evidence="2">
    <location>
        <begin position="1"/>
        <end position="24"/>
    </location>
</feature>
<name>A0A6N7XGK6_9FIRM</name>
<dbReference type="EMBL" id="VUNQ01000011">
    <property type="protein sequence ID" value="MSU01149.1"/>
    <property type="molecule type" value="Genomic_DNA"/>
</dbReference>
<feature type="compositionally biased region" description="Polar residues" evidence="1">
    <location>
        <begin position="96"/>
        <end position="112"/>
    </location>
</feature>
<evidence type="ECO:0000256" key="1">
    <source>
        <dbReference type="SAM" id="MobiDB-lite"/>
    </source>
</evidence>
<evidence type="ECO:0000313" key="4">
    <source>
        <dbReference type="Proteomes" id="UP000469523"/>
    </source>
</evidence>
<evidence type="ECO:0000256" key="2">
    <source>
        <dbReference type="SAM" id="SignalP"/>
    </source>
</evidence>
<evidence type="ECO:0008006" key="5">
    <source>
        <dbReference type="Google" id="ProtNLM"/>
    </source>
</evidence>
<feature type="compositionally biased region" description="Basic and acidic residues" evidence="1">
    <location>
        <begin position="243"/>
        <end position="256"/>
    </location>
</feature>
<dbReference type="Proteomes" id="UP000469523">
    <property type="component" value="Unassembled WGS sequence"/>
</dbReference>
<protein>
    <recommendedName>
        <fullName evidence="5">Thioester domain-containing protein</fullName>
    </recommendedName>
</protein>
<feature type="region of interest" description="Disordered" evidence="1">
    <location>
        <begin position="90"/>
        <end position="112"/>
    </location>
</feature>
<comment type="caution">
    <text evidence="3">The sequence shown here is derived from an EMBL/GenBank/DDBJ whole genome shotgun (WGS) entry which is preliminary data.</text>
</comment>
<dbReference type="AlphaFoldDB" id="A0A6N7XGK6"/>
<gene>
    <name evidence="3" type="ORF">FYJ83_06660</name>
</gene>
<reference evidence="3 4" key="1">
    <citation type="submission" date="2019-09" db="EMBL/GenBank/DDBJ databases">
        <title>In-depth cultivation of the pig gut microbiome towards novel bacterial diversity and tailored functional studies.</title>
        <authorList>
            <person name="Wylensek D."/>
            <person name="Hitch T.C.A."/>
            <person name="Clavel T."/>
        </authorList>
    </citation>
    <scope>NUCLEOTIDE SEQUENCE [LARGE SCALE GENOMIC DNA]</scope>
    <source>
        <strain evidence="3 4">WCA3-693-APC-4?</strain>
    </source>
</reference>
<accession>A0A6N7XGK6</accession>
<organism evidence="3 4">
    <name type="scientific">Tissierella pigra</name>
    <dbReference type="NCBI Taxonomy" id="2607614"/>
    <lineage>
        <taxon>Bacteria</taxon>
        <taxon>Bacillati</taxon>
        <taxon>Bacillota</taxon>
        <taxon>Tissierellia</taxon>
        <taxon>Tissierellales</taxon>
        <taxon>Tissierellaceae</taxon>
        <taxon>Tissierella</taxon>
    </lineage>
</organism>
<feature type="region of interest" description="Disordered" evidence="1">
    <location>
        <begin position="243"/>
        <end position="274"/>
    </location>
</feature>